<evidence type="ECO:0000256" key="5">
    <source>
        <dbReference type="ARBA" id="ARBA00022880"/>
    </source>
</evidence>
<feature type="compositionally biased region" description="Polar residues" evidence="9">
    <location>
        <begin position="253"/>
        <end position="281"/>
    </location>
</feature>
<dbReference type="PANTHER" id="PTHR13220">
    <property type="entry name" value="TIMELESS INTERACTING-RELATED"/>
    <property type="match status" value="1"/>
</dbReference>
<keyword evidence="7 8" id="KW-0131">Cell cycle</keyword>
<feature type="compositionally biased region" description="Polar residues" evidence="9">
    <location>
        <begin position="296"/>
        <end position="308"/>
    </location>
</feature>
<name>A0AAD7QU21_9ASCO</name>
<protein>
    <recommendedName>
        <fullName evidence="8">Chromosome segregation in meiosis protein</fullName>
    </recommendedName>
</protein>
<keyword evidence="5" id="KW-0236">DNA replication inhibitor</keyword>
<accession>A0AAD7QU21</accession>
<dbReference type="InterPro" id="IPR040038">
    <property type="entry name" value="TIPIN/Csm3/Swi3"/>
</dbReference>
<dbReference type="GO" id="GO:0003677">
    <property type="term" value="F:DNA binding"/>
    <property type="evidence" value="ECO:0007669"/>
    <property type="project" value="TreeGrafter"/>
</dbReference>
<evidence type="ECO:0000256" key="3">
    <source>
        <dbReference type="ARBA" id="ARBA00011217"/>
    </source>
</evidence>
<evidence type="ECO:0000256" key="1">
    <source>
        <dbReference type="ARBA" id="ARBA00004123"/>
    </source>
</evidence>
<evidence type="ECO:0000313" key="12">
    <source>
        <dbReference type="Proteomes" id="UP001217417"/>
    </source>
</evidence>
<keyword evidence="6 8" id="KW-0539">Nucleus</keyword>
<dbReference type="GeneID" id="80884378"/>
<dbReference type="InterPro" id="IPR012923">
    <property type="entry name" value="Csm3"/>
</dbReference>
<evidence type="ECO:0000256" key="6">
    <source>
        <dbReference type="ARBA" id="ARBA00023242"/>
    </source>
</evidence>
<dbReference type="EMBL" id="JARPMG010000004">
    <property type="protein sequence ID" value="KAJ8100971.1"/>
    <property type="molecule type" value="Genomic_DNA"/>
</dbReference>
<dbReference type="GO" id="GO:0031297">
    <property type="term" value="P:replication fork processing"/>
    <property type="evidence" value="ECO:0007669"/>
    <property type="project" value="UniProtKB-UniRule"/>
</dbReference>
<feature type="region of interest" description="Disordered" evidence="9">
    <location>
        <begin position="176"/>
        <end position="214"/>
    </location>
</feature>
<feature type="domain" description="Chromosome segregation in meiosis protein 3" evidence="10">
    <location>
        <begin position="95"/>
        <end position="175"/>
    </location>
</feature>
<evidence type="ECO:0000259" key="10">
    <source>
        <dbReference type="Pfam" id="PF07962"/>
    </source>
</evidence>
<comment type="function">
    <text evidence="8">Plays an important role in the control of DNA replication and the maintenance of replication fork stability.</text>
</comment>
<keyword evidence="12" id="KW-1185">Reference proteome</keyword>
<dbReference type="Pfam" id="PF07962">
    <property type="entry name" value="Swi3"/>
    <property type="match status" value="1"/>
</dbReference>
<evidence type="ECO:0000256" key="4">
    <source>
        <dbReference type="ARBA" id="ARBA00022763"/>
    </source>
</evidence>
<dbReference type="GO" id="GO:0043111">
    <property type="term" value="P:replication fork arrest"/>
    <property type="evidence" value="ECO:0007669"/>
    <property type="project" value="TreeGrafter"/>
</dbReference>
<feature type="compositionally biased region" description="Basic and acidic residues" evidence="9">
    <location>
        <begin position="192"/>
        <end position="201"/>
    </location>
</feature>
<dbReference type="GO" id="GO:0006974">
    <property type="term" value="P:DNA damage response"/>
    <property type="evidence" value="ECO:0007669"/>
    <property type="project" value="UniProtKB-KW"/>
</dbReference>
<evidence type="ECO:0000256" key="8">
    <source>
        <dbReference type="RuleBase" id="RU366049"/>
    </source>
</evidence>
<evidence type="ECO:0000313" key="11">
    <source>
        <dbReference type="EMBL" id="KAJ8100971.1"/>
    </source>
</evidence>
<dbReference type="GO" id="GO:0000076">
    <property type="term" value="P:DNA replication checkpoint signaling"/>
    <property type="evidence" value="ECO:0007669"/>
    <property type="project" value="UniProtKB-UniRule"/>
</dbReference>
<evidence type="ECO:0000256" key="7">
    <source>
        <dbReference type="ARBA" id="ARBA00023306"/>
    </source>
</evidence>
<organism evidence="11 12">
    <name type="scientific">Lipomyces tetrasporus</name>
    <dbReference type="NCBI Taxonomy" id="54092"/>
    <lineage>
        <taxon>Eukaryota</taxon>
        <taxon>Fungi</taxon>
        <taxon>Dikarya</taxon>
        <taxon>Ascomycota</taxon>
        <taxon>Saccharomycotina</taxon>
        <taxon>Lipomycetes</taxon>
        <taxon>Lipomycetales</taxon>
        <taxon>Lipomycetaceae</taxon>
        <taxon>Lipomyces</taxon>
    </lineage>
</organism>
<gene>
    <name evidence="11" type="ORF">POJ06DRAFT_267138</name>
</gene>
<comment type="caution">
    <text evidence="11">The sequence shown here is derived from an EMBL/GenBank/DDBJ whole genome shotgun (WGS) entry which is preliminary data.</text>
</comment>
<comment type="similarity">
    <text evidence="2 8">Belongs to the CSM3 family.</text>
</comment>
<evidence type="ECO:0000256" key="2">
    <source>
        <dbReference type="ARBA" id="ARBA00006075"/>
    </source>
</evidence>
<keyword evidence="4 8" id="KW-0227">DNA damage</keyword>
<dbReference type="RefSeq" id="XP_056044421.1">
    <property type="nucleotide sequence ID" value="XM_056189212.1"/>
</dbReference>
<dbReference type="PANTHER" id="PTHR13220:SF11">
    <property type="entry name" value="TIMELESS-INTERACTING PROTEIN"/>
    <property type="match status" value="1"/>
</dbReference>
<dbReference type="AlphaFoldDB" id="A0AAD7QU21"/>
<feature type="region of interest" description="Disordered" evidence="9">
    <location>
        <begin position="226"/>
        <end position="326"/>
    </location>
</feature>
<sequence length="326" mass="36582">MENLFGPDDDDYPDVDDKINMGYGADTVEIDIDSDLSRDGASMPTAEYNINIGAGLYPRDDGPEPSVVWGARPPEVVDLGIDKEVVIKQRSTRAKLDNERLLSAEGLITIKRRAPKVRFKGKGQEYRYLGRLLECYQIWGHQVFPKANFEDFLAMTEKLGRNKQMKVVRRQWIDEWKPTRPPEQNSDEEDRANDLDQRQTYDDGTGFVVGAGYDDDENHDFVSLKRQKATSSDDDNRVSGEGEAVQLNDDVVSPQTSTSNGPQSAIETVIPEQNSTRSVSDTVPRDVPLPEETEESAPTTGPSPSSHQDALFLFDDEDEDNDDLYD</sequence>
<reference evidence="11" key="1">
    <citation type="submission" date="2023-03" db="EMBL/GenBank/DDBJ databases">
        <title>Near-Complete genome sequence of Lipomyces tetrasporous NRRL Y-64009, an oleaginous yeast capable of growing on lignocellulosic hydrolysates.</title>
        <authorList>
            <consortium name="Lawrence Berkeley National Laboratory"/>
            <person name="Jagtap S.S."/>
            <person name="Liu J.-J."/>
            <person name="Walukiewicz H.E."/>
            <person name="Pangilinan J."/>
            <person name="Lipzen A."/>
            <person name="Ahrendt S."/>
            <person name="Koriabine M."/>
            <person name="Cobaugh K."/>
            <person name="Salamov A."/>
            <person name="Yoshinaga Y."/>
            <person name="Ng V."/>
            <person name="Daum C."/>
            <person name="Grigoriev I.V."/>
            <person name="Slininger P.J."/>
            <person name="Dien B.S."/>
            <person name="Jin Y.-S."/>
            <person name="Rao C.V."/>
        </authorList>
    </citation>
    <scope>NUCLEOTIDE SEQUENCE</scope>
    <source>
        <strain evidence="11">NRRL Y-64009</strain>
    </source>
</reference>
<feature type="compositionally biased region" description="Acidic residues" evidence="9">
    <location>
        <begin position="314"/>
        <end position="326"/>
    </location>
</feature>
<evidence type="ECO:0000256" key="9">
    <source>
        <dbReference type="SAM" id="MobiDB-lite"/>
    </source>
</evidence>
<proteinExistence type="inferred from homology"/>
<dbReference type="Proteomes" id="UP001217417">
    <property type="component" value="Unassembled WGS sequence"/>
</dbReference>
<comment type="subunit">
    <text evidence="3">Component of the fork protection complex (FPC) consisting of TOF1 and CSM3.</text>
</comment>
<dbReference type="GO" id="GO:0031298">
    <property type="term" value="C:replication fork protection complex"/>
    <property type="evidence" value="ECO:0007669"/>
    <property type="project" value="TreeGrafter"/>
</dbReference>
<comment type="subcellular location">
    <subcellularLocation>
        <location evidence="1 8">Nucleus</location>
    </subcellularLocation>
</comment>